<evidence type="ECO:0000256" key="1">
    <source>
        <dbReference type="ARBA" id="ARBA00023002"/>
    </source>
</evidence>
<dbReference type="OrthoDB" id="9976197at2759"/>
<dbReference type="InterPro" id="IPR003819">
    <property type="entry name" value="TauD/TfdA-like"/>
</dbReference>
<dbReference type="Gene3D" id="3.40.50.12780">
    <property type="entry name" value="N-terminal domain of ligase-like"/>
    <property type="match status" value="1"/>
</dbReference>
<feature type="domain" description="TauD/TfdA-like" evidence="2">
    <location>
        <begin position="59"/>
        <end position="245"/>
    </location>
</feature>
<dbReference type="AlphaFoldDB" id="A0A815BZK1"/>
<reference evidence="3" key="1">
    <citation type="submission" date="2021-02" db="EMBL/GenBank/DDBJ databases">
        <authorList>
            <person name="Nowell W R."/>
        </authorList>
    </citation>
    <scope>NUCLEOTIDE SEQUENCE</scope>
</reference>
<dbReference type="EMBL" id="CAJNOO010002572">
    <property type="protein sequence ID" value="CAF1280194.1"/>
    <property type="molecule type" value="Genomic_DNA"/>
</dbReference>
<dbReference type="Pfam" id="PF02668">
    <property type="entry name" value="TauD"/>
    <property type="match status" value="1"/>
</dbReference>
<dbReference type="PANTHER" id="PTHR43845">
    <property type="entry name" value="BLR5969 PROTEIN"/>
    <property type="match status" value="1"/>
</dbReference>
<keyword evidence="1" id="KW-0560">Oxidoreductase</keyword>
<dbReference type="SUPFAM" id="SSF56059">
    <property type="entry name" value="Glutathione synthetase ATP-binding domain-like"/>
    <property type="match status" value="1"/>
</dbReference>
<protein>
    <recommendedName>
        <fullName evidence="2">TauD/TfdA-like domain-containing protein</fullName>
    </recommendedName>
</protein>
<dbReference type="PANTHER" id="PTHR43845:SF1">
    <property type="entry name" value="BLR5969 PROTEIN"/>
    <property type="match status" value="1"/>
</dbReference>
<gene>
    <name evidence="3" type="ORF">RFH988_LOCUS28660</name>
</gene>
<evidence type="ECO:0000313" key="4">
    <source>
        <dbReference type="Proteomes" id="UP000663882"/>
    </source>
</evidence>
<comment type="caution">
    <text evidence="3">The sequence shown here is derived from an EMBL/GenBank/DDBJ whole genome shotgun (WGS) entry which is preliminary data.</text>
</comment>
<sequence length="1023" mass="121290">MNFDSNDLDFDPNKIREIEKKLEDDGYVRIQFSSEHLPNDHHIMKNMENFFIEIIEKLGGQCLDHNEEKNSIVWHVQPIQTSVDTKQKSLARSQTNDEFLFHTDGSYELNPAEYMALFVLEQDQLGGGQLEIIRLSDILQNLSLETKEKLLKNKIRIDIPEEFRKSSNIDHIDATILIDHDKIRYRYDILSTENNEELNELNSIINKIEKYRPKLNKYTMIILNNQKYLHARTKILDNRRHLLRIRFNRTLPYNIFSIYDQTKLLREYLTFSNDFYDYFDNQHEYLYKILNLIVKQYNQPTYLGEEIRQTFQFNSKIHYILTQLNIYRPDFQIGTYRPDIVFGHGNLFKINGIYSFQPKICEINARFPFNGYFLSASLCSTDDQNRLSQKYSNLIETIIKLSKFDTTKPMFILKSKEHGYDIHLFQQYWTKKYSQPCLFINPKQLKIENKKLFDNNTNYSIEQFIFELHQDEILQLSDEILELFIKNNQLNYINDLRTIFILHDKRLFSLLSNQQFLYALLNNSPDTFIQFIPITYVINKIPNYLKNSIINNKQDWCIKPNTAGKGENITMGADVTLDEWIYQLLDSNHEQWIIQQYISCVQYKSMNLSGLLLCFNDQCFNIGIIRLSPNKIVNISNRGYFIRPYVHREYIHSMNDRSILTKEKVHEQLIELKSIDNQWNQSAYISASGGSGGKHLYFITDIKQNLLQRKILVDMMLKQNIISHNDICLNLFQSNYIYRSFEIFNDFCSIANCTTLPMSANTNDEDILNIIEYFKPNILMGSPYRLMQLAFFIEKQEKKEINFEKIYFACESLDEIKQNYFKHIFHCSIYIGFYGSAEAGVFACQSPKYSSTKIYLYPKELVHIEIINSKIIVTNLIRKRNQLIRFDTGDLGRLILNNECDEYGLIEVFHSQRLIMIGDNTISTSNIEEIMKQIDLIEWQLIIDYIPHTKNNQILLLFRYVKSESISIDIIEKNIRNYLQKFFDTTLSNISEQLILQFESIQFKDLIRSKTSNKLLKFIDRRV</sequence>
<dbReference type="SUPFAM" id="SSF56801">
    <property type="entry name" value="Acetyl-CoA synthetase-like"/>
    <property type="match status" value="1"/>
</dbReference>
<dbReference type="Proteomes" id="UP000663882">
    <property type="component" value="Unassembled WGS sequence"/>
</dbReference>
<evidence type="ECO:0000313" key="3">
    <source>
        <dbReference type="EMBL" id="CAF1280194.1"/>
    </source>
</evidence>
<name>A0A815BZK1_9BILA</name>
<dbReference type="InterPro" id="IPR042098">
    <property type="entry name" value="TauD-like_sf"/>
</dbReference>
<evidence type="ECO:0000259" key="2">
    <source>
        <dbReference type="Pfam" id="PF02668"/>
    </source>
</evidence>
<proteinExistence type="predicted"/>
<accession>A0A815BZK1</accession>
<dbReference type="SUPFAM" id="SSF51197">
    <property type="entry name" value="Clavaminate synthase-like"/>
    <property type="match status" value="1"/>
</dbReference>
<dbReference type="InterPro" id="IPR042099">
    <property type="entry name" value="ANL_N_sf"/>
</dbReference>
<organism evidence="3 4">
    <name type="scientific">Rotaria sordida</name>
    <dbReference type="NCBI Taxonomy" id="392033"/>
    <lineage>
        <taxon>Eukaryota</taxon>
        <taxon>Metazoa</taxon>
        <taxon>Spiralia</taxon>
        <taxon>Gnathifera</taxon>
        <taxon>Rotifera</taxon>
        <taxon>Eurotatoria</taxon>
        <taxon>Bdelloidea</taxon>
        <taxon>Philodinida</taxon>
        <taxon>Philodinidae</taxon>
        <taxon>Rotaria</taxon>
    </lineage>
</organism>
<dbReference type="Gene3D" id="3.60.130.10">
    <property type="entry name" value="Clavaminate synthase-like"/>
    <property type="match status" value="1"/>
</dbReference>
<dbReference type="GO" id="GO:0016491">
    <property type="term" value="F:oxidoreductase activity"/>
    <property type="evidence" value="ECO:0007669"/>
    <property type="project" value="UniProtKB-KW"/>
</dbReference>